<dbReference type="InterPro" id="IPR028347">
    <property type="entry name" value="START_dom_prot"/>
</dbReference>
<dbReference type="EMBL" id="PIPO01000005">
    <property type="protein sequence ID" value="RUO31090.1"/>
    <property type="molecule type" value="Genomic_DNA"/>
</dbReference>
<dbReference type="GO" id="GO:0008289">
    <property type="term" value="F:lipid binding"/>
    <property type="evidence" value="ECO:0007669"/>
    <property type="project" value="InterPro"/>
</dbReference>
<evidence type="ECO:0000313" key="2">
    <source>
        <dbReference type="EMBL" id="RUO31090.1"/>
    </source>
</evidence>
<protein>
    <recommendedName>
        <fullName evidence="1">START domain-containing protein</fullName>
    </recommendedName>
</protein>
<dbReference type="AlphaFoldDB" id="A0A432WE35"/>
<dbReference type="InterPro" id="IPR002913">
    <property type="entry name" value="START_lipid-bd_dom"/>
</dbReference>
<dbReference type="RefSeq" id="WP_126799472.1">
    <property type="nucleotide sequence ID" value="NZ_PIPO01000005.1"/>
</dbReference>
<evidence type="ECO:0000313" key="3">
    <source>
        <dbReference type="Proteomes" id="UP000287823"/>
    </source>
</evidence>
<feature type="domain" description="START" evidence="1">
    <location>
        <begin position="25"/>
        <end position="205"/>
    </location>
</feature>
<dbReference type="InterPro" id="IPR051213">
    <property type="entry name" value="START_lipid_transfer"/>
</dbReference>
<dbReference type="Pfam" id="PF01852">
    <property type="entry name" value="START"/>
    <property type="match status" value="1"/>
</dbReference>
<keyword evidence="3" id="KW-1185">Reference proteome</keyword>
<accession>A0A432WE35</accession>
<dbReference type="PROSITE" id="PS50848">
    <property type="entry name" value="START"/>
    <property type="match status" value="1"/>
</dbReference>
<dbReference type="PANTHER" id="PTHR19308">
    <property type="entry name" value="PHOSPHATIDYLCHOLINE TRANSFER PROTEIN"/>
    <property type="match status" value="1"/>
</dbReference>
<name>A0A432WE35_9GAMM</name>
<dbReference type="Proteomes" id="UP000287823">
    <property type="component" value="Unassembled WGS sequence"/>
</dbReference>
<dbReference type="InterPro" id="IPR023393">
    <property type="entry name" value="START-like_dom_sf"/>
</dbReference>
<comment type="caution">
    <text evidence="2">The sequence shown here is derived from an EMBL/GenBank/DDBJ whole genome shotgun (WGS) entry which is preliminary data.</text>
</comment>
<reference evidence="2 3" key="1">
    <citation type="journal article" date="2011" name="Front. Microbiol.">
        <title>Genomic signatures of strain selection and enhancement in Bacillus atrophaeus var. globigii, a historical biowarfare simulant.</title>
        <authorList>
            <person name="Gibbons H.S."/>
            <person name="Broomall S.M."/>
            <person name="McNew L.A."/>
            <person name="Daligault H."/>
            <person name="Chapman C."/>
            <person name="Bruce D."/>
            <person name="Karavis M."/>
            <person name="Krepps M."/>
            <person name="McGregor P.A."/>
            <person name="Hong C."/>
            <person name="Park K.H."/>
            <person name="Akmal A."/>
            <person name="Feldman A."/>
            <person name="Lin J.S."/>
            <person name="Chang W.E."/>
            <person name="Higgs B.W."/>
            <person name="Demirev P."/>
            <person name="Lindquist J."/>
            <person name="Liem A."/>
            <person name="Fochler E."/>
            <person name="Read T.D."/>
            <person name="Tapia R."/>
            <person name="Johnson S."/>
            <person name="Bishop-Lilly K.A."/>
            <person name="Detter C."/>
            <person name="Han C."/>
            <person name="Sozhamannan S."/>
            <person name="Rosenzweig C.N."/>
            <person name="Skowronski E.W."/>
        </authorList>
    </citation>
    <scope>NUCLEOTIDE SEQUENCE [LARGE SCALE GENOMIC DNA]</scope>
    <source>
        <strain evidence="2 3">Y4G10-17</strain>
    </source>
</reference>
<sequence>MIAKFLMLNLMLVTTHASGDAELRGWEKYSSSNDIRIHYRYSHGDTLEIQAETNVQSCAAAFLHLLEDTSQISNWASNTRNATIIDQPADTIHVVHTVFKTIWPISSRDMVTRSEWQFHSDSQTLHLNIENASDALAPAQGVVRMTEVAANWQLQQGENGALSITYQGYANPEGRIPRTIARRTTLRAIQQTFRSLESVLADYKEPYRHIPCGGV</sequence>
<dbReference type="GO" id="GO:0005737">
    <property type="term" value="C:cytoplasm"/>
    <property type="evidence" value="ECO:0007669"/>
    <property type="project" value="UniProtKB-ARBA"/>
</dbReference>
<dbReference type="PIRSF" id="PIRSF039033">
    <property type="entry name" value="START_dom"/>
    <property type="match status" value="1"/>
</dbReference>
<organism evidence="2 3">
    <name type="scientific">Aliidiomarina soli</name>
    <dbReference type="NCBI Taxonomy" id="1928574"/>
    <lineage>
        <taxon>Bacteria</taxon>
        <taxon>Pseudomonadati</taxon>
        <taxon>Pseudomonadota</taxon>
        <taxon>Gammaproteobacteria</taxon>
        <taxon>Alteromonadales</taxon>
        <taxon>Idiomarinaceae</taxon>
        <taxon>Aliidiomarina</taxon>
    </lineage>
</organism>
<evidence type="ECO:0000259" key="1">
    <source>
        <dbReference type="PROSITE" id="PS50848"/>
    </source>
</evidence>
<proteinExistence type="predicted"/>
<gene>
    <name evidence="2" type="ORF">CWE14_11355</name>
</gene>
<dbReference type="Gene3D" id="3.30.530.20">
    <property type="match status" value="1"/>
</dbReference>
<dbReference type="PANTHER" id="PTHR19308:SF14">
    <property type="entry name" value="START DOMAIN-CONTAINING PROTEIN"/>
    <property type="match status" value="1"/>
</dbReference>
<dbReference type="SUPFAM" id="SSF55961">
    <property type="entry name" value="Bet v1-like"/>
    <property type="match status" value="1"/>
</dbReference>